<feature type="compositionally biased region" description="Low complexity" evidence="10">
    <location>
        <begin position="929"/>
        <end position="945"/>
    </location>
</feature>
<evidence type="ECO:0000259" key="11">
    <source>
        <dbReference type="Pfam" id="PF11635"/>
    </source>
</evidence>
<dbReference type="SUPFAM" id="SSF50978">
    <property type="entry name" value="WD40 repeat-like"/>
    <property type="match status" value="1"/>
</dbReference>
<sequence length="1006" mass="111005">MAEDIPLILDDAMSGIAGMSGDVPVGLGDVDVDDVDLFGGPVDLSLPSHRPPSKQLQLRIDEQRIRGCNQRIAWSKQGTIASIGADGQSIELRYLRTDAEDASWALSEATSYAQFSSSNTQTTFAGGPIVHLAWAATGHSELAVIDSVGRVSILAFSTSLNKPFALRSWEADPVDDLHAVVGCYWLPIVPANKQYNVIYGPAVREESGYRYETTLVHASGPYHPNPNKSALLCVTVSGTLRLLFSQNSNLVQDTSIELENITSSDDLTSHASICTDKNMLLIAMVTASRQLKVVRAAIGWNQSQQDKQAPLQSQQLNPMLQHKPTAVTTWLQHSGGESQLDISSDLVSHVEMLPSALPTGANQWSQPLVIVVREYLPTQSTASYHPEPQSIVDRWELVTESPPQPLHPAFEQLGFKPTQSIPQTGSQAHTRLNKLPPVIINKLIISIQNLHHGRVVCFFFSDGTLQYRDRFTFEEVFNEPNPARIASLQHAGFQFSDPTPCLAAVLSPTNCSFAQVCEDGKVKWNNLKYTGPDLAPTGPDPNYAAIVAGLTTAVSTSSANIISYDDILATARQFINRPRFAYEWMMEIVRILKINVDYSEDAHHDQLVRNNSLHLCLSILNHLGFRGEFKPRSFYGKFSMLALNMRNIVILITISSNAPSNLKVNPLDEPDVVDALAGCAKWAVDFLAYTCDCIFNLLDDPKFLSFLTGNNFNEMVPYLLEKNEIALHLILCSSTRGFLSAACRRLLHLDSISSRATKFYEQQQQTPTGAANGNSSLRPALIMAYQKMQQYTSSSLIKVQEFDKLLWALGEDIRHTYQSTAAAQSGAAAKNRGQNQGQNQATDNAAKRFQAHCELTLLLANNPPAHFQPLLRKFFNTNVRQFRTLTDPAKLYFADYSILDVEDDYRSLQEKRARHTHIDVFKRVELKPTSSTSGASGSSAANAAGHPTTLPPHSAPSEYYRRCARCTSIMEDITGSRPGYTFVLAQQRKCSCSGNWGLLPRSAFVG</sequence>
<feature type="region of interest" description="Disordered" evidence="10">
    <location>
        <begin position="928"/>
        <end position="953"/>
    </location>
</feature>
<evidence type="ECO:0000256" key="8">
    <source>
        <dbReference type="ARBA" id="ARBA00032015"/>
    </source>
</evidence>
<keyword evidence="7 9" id="KW-0539">Nucleus</keyword>
<dbReference type="EMBL" id="AWTV01000010">
    <property type="protein sequence ID" value="KIH87170.1"/>
    <property type="molecule type" value="Genomic_DNA"/>
</dbReference>
<evidence type="ECO:0000256" key="1">
    <source>
        <dbReference type="ARBA" id="ARBA00004123"/>
    </source>
</evidence>
<accession>A0A0C2IJQ6</accession>
<dbReference type="HOGENOM" id="CLU_007624_1_0_1"/>
<dbReference type="InterPro" id="IPR036322">
    <property type="entry name" value="WD40_repeat_dom_sf"/>
</dbReference>
<evidence type="ECO:0000256" key="10">
    <source>
        <dbReference type="SAM" id="MobiDB-lite"/>
    </source>
</evidence>
<reference evidence="13 14" key="1">
    <citation type="journal article" date="2014" name="BMC Genomics">
        <title>Comparative genomics of the major fungal agents of human and animal Sporotrichosis: Sporothrix schenckii and Sporothrix brasiliensis.</title>
        <authorList>
            <person name="Teixeira M.M."/>
            <person name="de Almeida L.G."/>
            <person name="Kubitschek-Barreira P."/>
            <person name="Alves F.L."/>
            <person name="Kioshima E.S."/>
            <person name="Abadio A.K."/>
            <person name="Fernandes L."/>
            <person name="Derengowski L.S."/>
            <person name="Ferreira K.S."/>
            <person name="Souza R.C."/>
            <person name="Ruiz J.C."/>
            <person name="de Andrade N.C."/>
            <person name="Paes H.C."/>
            <person name="Nicola A.M."/>
            <person name="Albuquerque P."/>
            <person name="Gerber A.L."/>
            <person name="Martins V.P."/>
            <person name="Peconick L.D."/>
            <person name="Neto A.V."/>
            <person name="Chaucanez C.B."/>
            <person name="Silva P.A."/>
            <person name="Cunha O.L."/>
            <person name="de Oliveira F.F."/>
            <person name="dos Santos T.C."/>
            <person name="Barros A.L."/>
            <person name="Soares M.A."/>
            <person name="de Oliveira L.M."/>
            <person name="Marini M.M."/>
            <person name="Villalobos-Duno H."/>
            <person name="Cunha M.M."/>
            <person name="de Hoog S."/>
            <person name="da Silveira J.F."/>
            <person name="Henrissat B."/>
            <person name="Nino-Vega G.A."/>
            <person name="Cisalpino P.S."/>
            <person name="Mora-Montes H.M."/>
            <person name="Almeida S.R."/>
            <person name="Stajich J.E."/>
            <person name="Lopes-Bezerra L.M."/>
            <person name="Vasconcelos A.T."/>
            <person name="Felipe M.S."/>
        </authorList>
    </citation>
    <scope>NUCLEOTIDE SEQUENCE [LARGE SCALE GENOMIC DNA]</scope>
    <source>
        <strain evidence="13 14">5110</strain>
    </source>
</reference>
<dbReference type="GO" id="GO:0016592">
    <property type="term" value="C:mediator complex"/>
    <property type="evidence" value="ECO:0007669"/>
    <property type="project" value="InterPro"/>
</dbReference>
<comment type="subunit">
    <text evidence="9">Component of the Mediator complex.</text>
</comment>
<dbReference type="InterPro" id="IPR021665">
    <property type="entry name" value="Mediator_Med16_N"/>
</dbReference>
<protein>
    <recommendedName>
        <fullName evidence="3 9">Mediator of RNA polymerase II transcription subunit 16</fullName>
    </recommendedName>
    <alternativeName>
        <fullName evidence="8 9">Mediator complex subunit 16</fullName>
    </alternativeName>
</protein>
<comment type="similarity">
    <text evidence="2 9">Belongs to the Mediator complex subunit 16 family.</text>
</comment>
<gene>
    <name evidence="9" type="primary">MED16</name>
    <name evidence="13" type="ORF">SPBR_04598</name>
</gene>
<dbReference type="OrthoDB" id="4139168at2759"/>
<evidence type="ECO:0000313" key="13">
    <source>
        <dbReference type="EMBL" id="KIH87170.1"/>
    </source>
</evidence>
<evidence type="ECO:0000256" key="4">
    <source>
        <dbReference type="ARBA" id="ARBA00023015"/>
    </source>
</evidence>
<evidence type="ECO:0000256" key="9">
    <source>
        <dbReference type="RuleBase" id="RU364149"/>
    </source>
</evidence>
<dbReference type="InterPro" id="IPR048338">
    <property type="entry name" value="Mediator_Med16"/>
</dbReference>
<evidence type="ECO:0000259" key="12">
    <source>
        <dbReference type="Pfam" id="PF20719"/>
    </source>
</evidence>
<dbReference type="Proteomes" id="UP000031575">
    <property type="component" value="Unassembled WGS sequence"/>
</dbReference>
<dbReference type="GO" id="GO:0045893">
    <property type="term" value="P:positive regulation of DNA-templated transcription"/>
    <property type="evidence" value="ECO:0007669"/>
    <property type="project" value="TreeGrafter"/>
</dbReference>
<keyword evidence="14" id="KW-1185">Reference proteome</keyword>
<evidence type="ECO:0000313" key="14">
    <source>
        <dbReference type="Proteomes" id="UP000031575"/>
    </source>
</evidence>
<keyword evidence="4 9" id="KW-0805">Transcription regulation</keyword>
<evidence type="ECO:0000256" key="3">
    <source>
        <dbReference type="ARBA" id="ARBA00019614"/>
    </source>
</evidence>
<evidence type="ECO:0000256" key="6">
    <source>
        <dbReference type="ARBA" id="ARBA00023163"/>
    </source>
</evidence>
<proteinExistence type="inferred from homology"/>
<feature type="domain" description="Mediator complex subunit Med16 N-terminal" evidence="11">
    <location>
        <begin position="172"/>
        <end position="496"/>
    </location>
</feature>
<name>A0A0C2IJQ6_9PEZI</name>
<dbReference type="PANTHER" id="PTHR13224">
    <property type="entry name" value="THYROID HORMONE RECEPTOR-ASSOCIATED PROTEIN-RELATED"/>
    <property type="match status" value="1"/>
</dbReference>
<dbReference type="Pfam" id="PF20719">
    <property type="entry name" value="Med16_C"/>
    <property type="match status" value="1"/>
</dbReference>
<evidence type="ECO:0000256" key="2">
    <source>
        <dbReference type="ARBA" id="ARBA00006543"/>
    </source>
</evidence>
<dbReference type="Pfam" id="PF11635">
    <property type="entry name" value="Med16_N"/>
    <property type="match status" value="1"/>
</dbReference>
<keyword evidence="6 9" id="KW-0804">Transcription</keyword>
<comment type="function">
    <text evidence="9">Component of the Mediator complex, a coactivator involved in the regulated transcription of nearly all RNA polymerase II-dependent genes. Mediator functions as a bridge to convey information from gene-specific regulatory proteins to the basal RNA polymerase II transcription machinery. Mediator is recruited to promoters by direct interactions with regulatory proteins and serves as a scaffold for the assembly of a functional preinitiation complex with RNA polymerase II and the general transcription factors.</text>
</comment>
<dbReference type="AlphaFoldDB" id="A0A0C2IJQ6"/>
<dbReference type="VEuPathDB" id="FungiDB:SPBR_04598"/>
<organism evidence="13 14">
    <name type="scientific">Sporothrix brasiliensis 5110</name>
    <dbReference type="NCBI Taxonomy" id="1398154"/>
    <lineage>
        <taxon>Eukaryota</taxon>
        <taxon>Fungi</taxon>
        <taxon>Dikarya</taxon>
        <taxon>Ascomycota</taxon>
        <taxon>Pezizomycotina</taxon>
        <taxon>Sordariomycetes</taxon>
        <taxon>Sordariomycetidae</taxon>
        <taxon>Ophiostomatales</taxon>
        <taxon>Ophiostomataceae</taxon>
        <taxon>Sporothrix</taxon>
    </lineage>
</organism>
<feature type="domain" description="Mediator complex subunit 16 C-terminal" evidence="12">
    <location>
        <begin position="882"/>
        <end position="996"/>
    </location>
</feature>
<comment type="subcellular location">
    <subcellularLocation>
        <location evidence="1 9">Nucleus</location>
    </subcellularLocation>
</comment>
<evidence type="ECO:0000256" key="7">
    <source>
        <dbReference type="ARBA" id="ARBA00023242"/>
    </source>
</evidence>
<dbReference type="InterPro" id="IPR048339">
    <property type="entry name" value="Mediator_Med16_C"/>
</dbReference>
<keyword evidence="5 9" id="KW-0010">Activator</keyword>
<evidence type="ECO:0000256" key="5">
    <source>
        <dbReference type="ARBA" id="ARBA00023159"/>
    </source>
</evidence>
<comment type="caution">
    <text evidence="13">The sequence shown here is derived from an EMBL/GenBank/DDBJ whole genome shotgun (WGS) entry which is preliminary data.</text>
</comment>
<dbReference type="PANTHER" id="PTHR13224:SF6">
    <property type="entry name" value="MEDIATOR OF RNA POLYMERASE II TRANSCRIPTION SUBUNIT 16"/>
    <property type="match status" value="1"/>
</dbReference>